<dbReference type="InterPro" id="IPR001173">
    <property type="entry name" value="Glyco_trans_2-like"/>
</dbReference>
<organism evidence="2 3">
    <name type="scientific">Aurantimicrobium minutum</name>
    <dbReference type="NCBI Taxonomy" id="708131"/>
    <lineage>
        <taxon>Bacteria</taxon>
        <taxon>Bacillati</taxon>
        <taxon>Actinomycetota</taxon>
        <taxon>Actinomycetes</taxon>
        <taxon>Micrococcales</taxon>
        <taxon>Microbacteriaceae</taxon>
        <taxon>Aurantimicrobium</taxon>
    </lineage>
</organism>
<evidence type="ECO:0000259" key="1">
    <source>
        <dbReference type="Pfam" id="PF00535"/>
    </source>
</evidence>
<dbReference type="PANTHER" id="PTHR43685:SF2">
    <property type="entry name" value="GLYCOSYLTRANSFERASE 2-LIKE DOMAIN-CONTAINING PROTEIN"/>
    <property type="match status" value="1"/>
</dbReference>
<dbReference type="OrthoDB" id="4529776at2"/>
<dbReference type="SUPFAM" id="SSF53448">
    <property type="entry name" value="Nucleotide-diphospho-sugar transferases"/>
    <property type="match status" value="1"/>
</dbReference>
<gene>
    <name evidence="2" type="ORF">AUMI_11770</name>
</gene>
<dbReference type="RefSeq" id="WP_096380298.1">
    <property type="nucleotide sequence ID" value="NZ_AP017457.1"/>
</dbReference>
<dbReference type="Gene3D" id="3.90.550.10">
    <property type="entry name" value="Spore Coat Polysaccharide Biosynthesis Protein SpsA, Chain A"/>
    <property type="match status" value="1"/>
</dbReference>
<reference evidence="2 3" key="1">
    <citation type="journal article" date="2016" name="Genome Announc.">
        <title>Complete Genome Sequence of Aurantimicrobium minutum Type Strain KNCT, a Planktonic Ultramicrobacterium Isolated from River Water.</title>
        <authorList>
            <person name="Nakai R."/>
            <person name="Fujisawa T."/>
            <person name="Nakamura Y."/>
            <person name="Nishide H."/>
            <person name="Uchiyama I."/>
            <person name="Baba T."/>
            <person name="Toyoda A."/>
            <person name="Fujiyama A."/>
            <person name="Naganuma T."/>
            <person name="Niki H."/>
        </authorList>
    </citation>
    <scope>NUCLEOTIDE SEQUENCE [LARGE SCALE GENOMIC DNA]</scope>
    <source>
        <strain evidence="2 3">KNC</strain>
    </source>
</reference>
<name>A0A173LV59_9MICO</name>
<dbReference type="InterPro" id="IPR050834">
    <property type="entry name" value="Glycosyltransf_2"/>
</dbReference>
<keyword evidence="2" id="KW-0808">Transferase</keyword>
<dbReference type="AlphaFoldDB" id="A0A173LV59"/>
<dbReference type="EMBL" id="AP017457">
    <property type="protein sequence ID" value="BAU98719.1"/>
    <property type="molecule type" value="Genomic_DNA"/>
</dbReference>
<dbReference type="CDD" id="cd00761">
    <property type="entry name" value="Glyco_tranf_GTA_type"/>
    <property type="match status" value="1"/>
</dbReference>
<accession>A0A173LV59</accession>
<dbReference type="GO" id="GO:0016740">
    <property type="term" value="F:transferase activity"/>
    <property type="evidence" value="ECO:0007669"/>
    <property type="project" value="UniProtKB-KW"/>
</dbReference>
<evidence type="ECO:0000313" key="3">
    <source>
        <dbReference type="Proteomes" id="UP000243847"/>
    </source>
</evidence>
<dbReference type="KEGG" id="amin:AUMI_11770"/>
<evidence type="ECO:0000313" key="2">
    <source>
        <dbReference type="EMBL" id="BAU98719.1"/>
    </source>
</evidence>
<dbReference type="PANTHER" id="PTHR43685">
    <property type="entry name" value="GLYCOSYLTRANSFERASE"/>
    <property type="match status" value="1"/>
</dbReference>
<dbReference type="GeneID" id="80451362"/>
<protein>
    <submittedName>
        <fullName evidence="2">Glycosyltransferase</fullName>
    </submittedName>
</protein>
<proteinExistence type="predicted"/>
<dbReference type="Pfam" id="PF00535">
    <property type="entry name" value="Glycos_transf_2"/>
    <property type="match status" value="1"/>
</dbReference>
<sequence length="286" mass="32931">MNPEVSVIIPCYNQGHFLGDSLKSASISSKQDLEIIIVNDGSTDAVTLRKLDEIVSLQQNNIRVVNQTNKGLSSARNTGVIQSSGSFIKFLDADDLLVSGSIDKQLEFFQEFPALDVVIDDFEYTDIFRSHFWREEPSTVANFDFKWEDFFSFWESGLTIPIHAALFRKNAIEKIPFHEGIKAKEDWVFWCDLAANSLSMHYTGLTGCVYRVHGSNMTKDKTKMAFYWLEAFQIILKNARKREIDIPIEDILRLQSHFNDFYARQLQEKSQNLSHETLSKILNIWN</sequence>
<dbReference type="InterPro" id="IPR029044">
    <property type="entry name" value="Nucleotide-diphossugar_trans"/>
</dbReference>
<feature type="domain" description="Glycosyltransferase 2-like" evidence="1">
    <location>
        <begin position="6"/>
        <end position="174"/>
    </location>
</feature>
<dbReference type="Proteomes" id="UP000243847">
    <property type="component" value="Chromosome sequence1"/>
</dbReference>